<evidence type="ECO:0000313" key="1">
    <source>
        <dbReference type="EMBL" id="KAJ7186299.1"/>
    </source>
</evidence>
<dbReference type="Proteomes" id="UP001219525">
    <property type="component" value="Unassembled WGS sequence"/>
</dbReference>
<proteinExistence type="predicted"/>
<dbReference type="PANTHER" id="PTHR46579">
    <property type="entry name" value="F5/8 TYPE C DOMAIN-CONTAINING PROTEIN-RELATED"/>
    <property type="match status" value="1"/>
</dbReference>
<name>A0AAD6URF9_9AGAR</name>
<comment type="caution">
    <text evidence="1">The sequence shown here is derived from an EMBL/GenBank/DDBJ whole genome shotgun (WGS) entry which is preliminary data.</text>
</comment>
<evidence type="ECO:0008006" key="4">
    <source>
        <dbReference type="Google" id="ProtNLM"/>
    </source>
</evidence>
<evidence type="ECO:0000313" key="3">
    <source>
        <dbReference type="Proteomes" id="UP001219525"/>
    </source>
</evidence>
<dbReference type="PANTHER" id="PTHR46579:SF1">
    <property type="entry name" value="F5_8 TYPE C DOMAIN-CONTAINING PROTEIN"/>
    <property type="match status" value="1"/>
</dbReference>
<dbReference type="EMBL" id="JARJCW010000206">
    <property type="protein sequence ID" value="KAJ7186299.1"/>
    <property type="molecule type" value="Genomic_DNA"/>
</dbReference>
<organism evidence="1 3">
    <name type="scientific">Mycena pura</name>
    <dbReference type="NCBI Taxonomy" id="153505"/>
    <lineage>
        <taxon>Eukaryota</taxon>
        <taxon>Fungi</taxon>
        <taxon>Dikarya</taxon>
        <taxon>Basidiomycota</taxon>
        <taxon>Agaricomycotina</taxon>
        <taxon>Agaricomycetes</taxon>
        <taxon>Agaricomycetidae</taxon>
        <taxon>Agaricales</taxon>
        <taxon>Marasmiineae</taxon>
        <taxon>Mycenaceae</taxon>
        <taxon>Mycena</taxon>
    </lineage>
</organism>
<gene>
    <name evidence="2" type="ORF">GGX14DRAFT_374839</name>
    <name evidence="1" type="ORF">GGX14DRAFT_383606</name>
</gene>
<dbReference type="EMBL" id="JARJCW010000077">
    <property type="protein sequence ID" value="KAJ7197641.1"/>
    <property type="molecule type" value="Genomic_DNA"/>
</dbReference>
<protein>
    <recommendedName>
        <fullName evidence="4">DUF4218 domain-containing protein</fullName>
    </recommendedName>
</protein>
<evidence type="ECO:0000313" key="2">
    <source>
        <dbReference type="EMBL" id="KAJ7197641.1"/>
    </source>
</evidence>
<keyword evidence="3" id="KW-1185">Reference proteome</keyword>
<accession>A0AAD6URF9</accession>
<sequence>MEKEALWADMAKVIKPSWVTSVPSEIGGTASDGKLKADQWRTLGTVYMPMTLIRLWSEAPEGSDRRELLALTMDLVSAVLIASSRVTSQRNSDSCRRYLLSYRARLQELFPEYRCHPNHHLALHIPEFLMLFGPVHGWWTFPFERINGKLQRISTNYKPGESANVPLLRNLTMQDNTRKPLARSGIE</sequence>
<reference evidence="1" key="1">
    <citation type="submission" date="2023-03" db="EMBL/GenBank/DDBJ databases">
        <title>Massive genome expansion in bonnet fungi (Mycena s.s.) driven by repeated elements and novel gene families across ecological guilds.</title>
        <authorList>
            <consortium name="Lawrence Berkeley National Laboratory"/>
            <person name="Harder C.B."/>
            <person name="Miyauchi S."/>
            <person name="Viragh M."/>
            <person name="Kuo A."/>
            <person name="Thoen E."/>
            <person name="Andreopoulos B."/>
            <person name="Lu D."/>
            <person name="Skrede I."/>
            <person name="Drula E."/>
            <person name="Henrissat B."/>
            <person name="Morin E."/>
            <person name="Kohler A."/>
            <person name="Barry K."/>
            <person name="LaButti K."/>
            <person name="Morin E."/>
            <person name="Salamov A."/>
            <person name="Lipzen A."/>
            <person name="Mereny Z."/>
            <person name="Hegedus B."/>
            <person name="Baldrian P."/>
            <person name="Stursova M."/>
            <person name="Weitz H."/>
            <person name="Taylor A."/>
            <person name="Grigoriev I.V."/>
            <person name="Nagy L.G."/>
            <person name="Martin F."/>
            <person name="Kauserud H."/>
        </authorList>
    </citation>
    <scope>NUCLEOTIDE SEQUENCE</scope>
    <source>
        <strain evidence="1">9144</strain>
    </source>
</reference>
<dbReference type="AlphaFoldDB" id="A0AAD6URF9"/>